<name>A0ABN1B4N0_9BACI</name>
<evidence type="ECO:0000256" key="3">
    <source>
        <dbReference type="ARBA" id="ARBA00023002"/>
    </source>
</evidence>
<comment type="catalytic activity">
    <reaction evidence="4">
        <text>(R)-pantoate + NADP(+) = 2-dehydropantoate + NADPH + H(+)</text>
        <dbReference type="Rhea" id="RHEA:16233"/>
        <dbReference type="ChEBI" id="CHEBI:11561"/>
        <dbReference type="ChEBI" id="CHEBI:15378"/>
        <dbReference type="ChEBI" id="CHEBI:15980"/>
        <dbReference type="ChEBI" id="CHEBI:57783"/>
        <dbReference type="ChEBI" id="CHEBI:58349"/>
        <dbReference type="EC" id="1.1.1.169"/>
    </reaction>
</comment>
<comment type="pathway">
    <text evidence="4">Cofactor biosynthesis; (R)-pantothenate biosynthesis; (R)-pantoate from 3-methyl-2-oxobutanoate: step 2/2.</text>
</comment>
<evidence type="ECO:0000313" key="7">
    <source>
        <dbReference type="EMBL" id="GAA0490137.1"/>
    </source>
</evidence>
<proteinExistence type="inferred from homology"/>
<evidence type="ECO:0000259" key="6">
    <source>
        <dbReference type="Pfam" id="PF08546"/>
    </source>
</evidence>
<dbReference type="Gene3D" id="3.40.50.720">
    <property type="entry name" value="NAD(P)-binding Rossmann-like Domain"/>
    <property type="match status" value="1"/>
</dbReference>
<feature type="domain" description="Ketopantoate reductase C-terminal" evidence="6">
    <location>
        <begin position="177"/>
        <end position="300"/>
    </location>
</feature>
<dbReference type="InterPro" id="IPR008927">
    <property type="entry name" value="6-PGluconate_DH-like_C_sf"/>
</dbReference>
<feature type="domain" description="Ketopantoate reductase N-terminal" evidence="5">
    <location>
        <begin position="3"/>
        <end position="150"/>
    </location>
</feature>
<keyword evidence="8" id="KW-1185">Reference proteome</keyword>
<comment type="similarity">
    <text evidence="1 4">Belongs to the ketopantoate reductase family.</text>
</comment>
<dbReference type="Pfam" id="PF02558">
    <property type="entry name" value="ApbA"/>
    <property type="match status" value="1"/>
</dbReference>
<organism evidence="7 8">
    <name type="scientific">Salinibacillus aidingensis</name>
    <dbReference type="NCBI Taxonomy" id="237684"/>
    <lineage>
        <taxon>Bacteria</taxon>
        <taxon>Bacillati</taxon>
        <taxon>Bacillota</taxon>
        <taxon>Bacilli</taxon>
        <taxon>Bacillales</taxon>
        <taxon>Bacillaceae</taxon>
        <taxon>Salinibacillus</taxon>
    </lineage>
</organism>
<dbReference type="SUPFAM" id="SSF48179">
    <property type="entry name" value="6-phosphogluconate dehydrogenase C-terminal domain-like"/>
    <property type="match status" value="1"/>
</dbReference>
<dbReference type="InterPro" id="IPR013332">
    <property type="entry name" value="KPR_N"/>
</dbReference>
<keyword evidence="4" id="KW-0566">Pantothenate biosynthesis</keyword>
<dbReference type="NCBIfam" id="TIGR00745">
    <property type="entry name" value="apbA_panE"/>
    <property type="match status" value="1"/>
</dbReference>
<dbReference type="InterPro" id="IPR036291">
    <property type="entry name" value="NAD(P)-bd_dom_sf"/>
</dbReference>
<keyword evidence="3 4" id="KW-0560">Oxidoreductase</keyword>
<evidence type="ECO:0000259" key="5">
    <source>
        <dbReference type="Pfam" id="PF02558"/>
    </source>
</evidence>
<protein>
    <recommendedName>
        <fullName evidence="4">2-dehydropantoate 2-reductase</fullName>
        <ecNumber evidence="4">1.1.1.169</ecNumber>
    </recommendedName>
    <alternativeName>
        <fullName evidence="4">Ketopantoate reductase</fullName>
    </alternativeName>
</protein>
<evidence type="ECO:0000256" key="4">
    <source>
        <dbReference type="RuleBase" id="RU362068"/>
    </source>
</evidence>
<dbReference type="PANTHER" id="PTHR21708:SF26">
    <property type="entry name" value="2-DEHYDROPANTOATE 2-REDUCTASE"/>
    <property type="match status" value="1"/>
</dbReference>
<dbReference type="InterPro" id="IPR051402">
    <property type="entry name" value="KPR-Related"/>
</dbReference>
<gene>
    <name evidence="7" type="primary">panE</name>
    <name evidence="7" type="ORF">GCM10008986_15090</name>
</gene>
<dbReference type="InterPro" id="IPR013752">
    <property type="entry name" value="KPA_reductase"/>
</dbReference>
<reference evidence="7 8" key="1">
    <citation type="journal article" date="2019" name="Int. J. Syst. Evol. Microbiol.">
        <title>The Global Catalogue of Microorganisms (GCM) 10K type strain sequencing project: providing services to taxonomists for standard genome sequencing and annotation.</title>
        <authorList>
            <consortium name="The Broad Institute Genomics Platform"/>
            <consortium name="The Broad Institute Genome Sequencing Center for Infectious Disease"/>
            <person name="Wu L."/>
            <person name="Ma J."/>
        </authorList>
    </citation>
    <scope>NUCLEOTIDE SEQUENCE [LARGE SCALE GENOMIC DNA]</scope>
    <source>
        <strain evidence="7 8">JCM 12389</strain>
    </source>
</reference>
<dbReference type="Gene3D" id="1.10.1040.10">
    <property type="entry name" value="N-(1-d-carboxylethyl)-l-norvaline Dehydrogenase, domain 2"/>
    <property type="match status" value="1"/>
</dbReference>
<comment type="function">
    <text evidence="4">Catalyzes the NADPH-dependent reduction of ketopantoate into pantoic acid.</text>
</comment>
<evidence type="ECO:0000256" key="2">
    <source>
        <dbReference type="ARBA" id="ARBA00022857"/>
    </source>
</evidence>
<evidence type="ECO:0000313" key="8">
    <source>
        <dbReference type="Proteomes" id="UP001500880"/>
    </source>
</evidence>
<dbReference type="Pfam" id="PF08546">
    <property type="entry name" value="ApbA_C"/>
    <property type="match status" value="1"/>
</dbReference>
<dbReference type="Proteomes" id="UP001500880">
    <property type="component" value="Unassembled WGS sequence"/>
</dbReference>
<dbReference type="SUPFAM" id="SSF51735">
    <property type="entry name" value="NAD(P)-binding Rossmann-fold domains"/>
    <property type="match status" value="1"/>
</dbReference>
<dbReference type="RefSeq" id="WP_343839405.1">
    <property type="nucleotide sequence ID" value="NZ_BAAADO010000003.1"/>
</dbReference>
<keyword evidence="2 4" id="KW-0521">NADP</keyword>
<dbReference type="InterPro" id="IPR013328">
    <property type="entry name" value="6PGD_dom2"/>
</dbReference>
<dbReference type="EC" id="1.1.1.169" evidence="4"/>
<dbReference type="PANTHER" id="PTHR21708">
    <property type="entry name" value="PROBABLE 2-DEHYDROPANTOATE 2-REDUCTASE"/>
    <property type="match status" value="1"/>
</dbReference>
<sequence length="305" mass="34133">MNVVVIGAGAVGGYFGGKLAKNGESVYFLVRSQRYEQLKQRGMNIKSIHGDFSFEPNLIREPEEIANPDLVIIGLKNYHLEGAMPQIEKLVVQGAKLLPLLNGVEHLDVLIEKFGREKVLGGLCYIESTLNDKGDIIQKSPIQEIIFGPLTAQDSAFLKKIEKMLMDAELQVTYTDDILEEVWKKFIFITSLSGITSAVRAPIGVALDDEVTQKFLRSLITEVYEISRARKIGLPDDTVDAVLEKLKMISPELTSSMHRDLQKGLPMELDSMHGYLLEQGEKYQINLPCLRAVYALLHPYKNGQN</sequence>
<accession>A0ABN1B4N0</accession>
<comment type="caution">
    <text evidence="7">The sequence shown here is derived from an EMBL/GenBank/DDBJ whole genome shotgun (WGS) entry which is preliminary data.</text>
</comment>
<dbReference type="InterPro" id="IPR003710">
    <property type="entry name" value="ApbA"/>
</dbReference>
<dbReference type="EMBL" id="BAAADO010000003">
    <property type="protein sequence ID" value="GAA0490137.1"/>
    <property type="molecule type" value="Genomic_DNA"/>
</dbReference>
<evidence type="ECO:0000256" key="1">
    <source>
        <dbReference type="ARBA" id="ARBA00007870"/>
    </source>
</evidence>